<comment type="caution">
    <text evidence="1">The sequence shown here is derived from an EMBL/GenBank/DDBJ whole genome shotgun (WGS) entry which is preliminary data.</text>
</comment>
<sequence>MVYANAVVDNPLDHSPKRPKQRPRNGPIDLLLAPTGWAIAP</sequence>
<evidence type="ECO:0000313" key="1">
    <source>
        <dbReference type="EMBL" id="MBB2887788.1"/>
    </source>
</evidence>
<dbReference type="Proteomes" id="UP000589818">
    <property type="component" value="Unassembled WGS sequence"/>
</dbReference>
<protein>
    <submittedName>
        <fullName evidence="1">Uncharacterized protein</fullName>
    </submittedName>
</protein>
<organism evidence="1 2">
    <name type="scientific">Pseudomonas umsongensis</name>
    <dbReference type="NCBI Taxonomy" id="198618"/>
    <lineage>
        <taxon>Bacteria</taxon>
        <taxon>Pseudomonadati</taxon>
        <taxon>Pseudomonadota</taxon>
        <taxon>Gammaproteobacteria</taxon>
        <taxon>Pseudomonadales</taxon>
        <taxon>Pseudomonadaceae</taxon>
        <taxon>Pseudomonas</taxon>
    </lineage>
</organism>
<keyword evidence="2" id="KW-1185">Reference proteome</keyword>
<reference evidence="1" key="1">
    <citation type="submission" date="2020-08" db="EMBL/GenBank/DDBJ databases">
        <title>Plant associated metagenomes--Microbial community diversity and host control of community assembly across model and emerging plant ecological genomics systems.</title>
        <authorList>
            <person name="Dangl J."/>
        </authorList>
    </citation>
    <scope>NUCLEOTIDE SEQUENCE</scope>
    <source>
        <strain evidence="1">KD5</strain>
    </source>
</reference>
<gene>
    <name evidence="1" type="ORF">FHR69_003728</name>
</gene>
<proteinExistence type="predicted"/>
<accession>A0ACC5MGG7</accession>
<dbReference type="EMBL" id="JACHVR010000002">
    <property type="protein sequence ID" value="MBB2887788.1"/>
    <property type="molecule type" value="Genomic_DNA"/>
</dbReference>
<name>A0ACC5MGG7_9PSED</name>
<evidence type="ECO:0000313" key="2">
    <source>
        <dbReference type="Proteomes" id="UP000589818"/>
    </source>
</evidence>